<evidence type="ECO:0000313" key="3">
    <source>
        <dbReference type="EMBL" id="RDE06716.1"/>
    </source>
</evidence>
<comment type="caution">
    <text evidence="3">The sequence shown here is derived from an EMBL/GenBank/DDBJ whole genome shotgun (WGS) entry which is preliminary data.</text>
</comment>
<evidence type="ECO:0000256" key="2">
    <source>
        <dbReference type="SAM" id="SignalP"/>
    </source>
</evidence>
<dbReference type="EMBL" id="QQNB01000001">
    <property type="protein sequence ID" value="RDE06716.1"/>
    <property type="molecule type" value="Genomic_DNA"/>
</dbReference>
<evidence type="ECO:0000256" key="1">
    <source>
        <dbReference type="SAM" id="MobiDB-lite"/>
    </source>
</evidence>
<feature type="signal peptide" evidence="2">
    <location>
        <begin position="1"/>
        <end position="20"/>
    </location>
</feature>
<dbReference type="Pfam" id="PF09476">
    <property type="entry name" value="Pilus_CpaD"/>
    <property type="match status" value="1"/>
</dbReference>
<proteinExistence type="predicted"/>
<sequence>MTKRPILLASTLLAALAVSGCSGTRNRGLESVHQPVVSRSDFVFDAQADAGGLAPGEDQRLAGWLAGLRLGYGDRVSVDDSGNGAARARDDVAQVTARYGLLIAEEAPTVGAPIAPGTVRVIVTRSRATVPGCPDFSRVRQPEYEGNTSSNFGCATNSNLALMVANPTDLVRGQAGAEAADPATSTRAIGTYRRAAPTGAGGTTLRAESTGNK</sequence>
<feature type="chain" id="PRO_5016926002" evidence="2">
    <location>
        <begin position="21"/>
        <end position="213"/>
    </location>
</feature>
<dbReference type="OrthoDB" id="9802674at2"/>
<feature type="region of interest" description="Disordered" evidence="1">
    <location>
        <begin position="175"/>
        <end position="213"/>
    </location>
</feature>
<name>A0A369VWE9_9SPHN</name>
<dbReference type="InterPro" id="IPR019027">
    <property type="entry name" value="Pilus_biogenesis_CpaD-related"/>
</dbReference>
<keyword evidence="4" id="KW-1185">Reference proteome</keyword>
<dbReference type="PROSITE" id="PS51257">
    <property type="entry name" value="PROKAR_LIPOPROTEIN"/>
    <property type="match status" value="1"/>
</dbReference>
<dbReference type="RefSeq" id="WP_114686298.1">
    <property type="nucleotide sequence ID" value="NZ_QQNB01000001.1"/>
</dbReference>
<evidence type="ECO:0000313" key="4">
    <source>
        <dbReference type="Proteomes" id="UP000253918"/>
    </source>
</evidence>
<accession>A0A369VWE9</accession>
<keyword evidence="2" id="KW-0732">Signal</keyword>
<dbReference type="Proteomes" id="UP000253918">
    <property type="component" value="Unassembled WGS sequence"/>
</dbReference>
<gene>
    <name evidence="3" type="ORF">DVW87_03190</name>
</gene>
<dbReference type="AlphaFoldDB" id="A0A369VWE9"/>
<reference evidence="3 4" key="1">
    <citation type="submission" date="2018-07" db="EMBL/GenBank/DDBJ databases">
        <title>a novel species of Sphingomonas isolated from the rhizosphere soil of Araceae plant.</title>
        <authorList>
            <person name="Zhiyong W."/>
            <person name="Qinglan Z."/>
            <person name="Zhiwei F."/>
            <person name="Ding X."/>
            <person name="Gejiao W."/>
            <person name="Shixue Z."/>
        </authorList>
    </citation>
    <scope>NUCLEOTIDE SEQUENCE [LARGE SCALE GENOMIC DNA]</scope>
    <source>
        <strain evidence="3 4">WZY 27</strain>
    </source>
</reference>
<protein>
    <submittedName>
        <fullName evidence="3">Pilus assembly protein CpaD</fullName>
    </submittedName>
</protein>
<organism evidence="3 4">
    <name type="scientific">Sphingomonas aracearum</name>
    <dbReference type="NCBI Taxonomy" id="2283317"/>
    <lineage>
        <taxon>Bacteria</taxon>
        <taxon>Pseudomonadati</taxon>
        <taxon>Pseudomonadota</taxon>
        <taxon>Alphaproteobacteria</taxon>
        <taxon>Sphingomonadales</taxon>
        <taxon>Sphingomonadaceae</taxon>
        <taxon>Sphingomonas</taxon>
    </lineage>
</organism>